<evidence type="ECO:0000313" key="1">
    <source>
        <dbReference type="EMBL" id="JAD57561.1"/>
    </source>
</evidence>
<proteinExistence type="predicted"/>
<reference evidence="1" key="1">
    <citation type="submission" date="2014-09" db="EMBL/GenBank/DDBJ databases">
        <authorList>
            <person name="Magalhaes I.L.F."/>
            <person name="Oliveira U."/>
            <person name="Santos F.R."/>
            <person name="Vidigal T.H.D.A."/>
            <person name="Brescovit A.D."/>
            <person name="Santos A.J."/>
        </authorList>
    </citation>
    <scope>NUCLEOTIDE SEQUENCE</scope>
    <source>
        <tissue evidence="1">Shoot tissue taken approximately 20 cm above the soil surface</tissue>
    </source>
</reference>
<organism evidence="1">
    <name type="scientific">Arundo donax</name>
    <name type="common">Giant reed</name>
    <name type="synonym">Donax arundinaceus</name>
    <dbReference type="NCBI Taxonomy" id="35708"/>
    <lineage>
        <taxon>Eukaryota</taxon>
        <taxon>Viridiplantae</taxon>
        <taxon>Streptophyta</taxon>
        <taxon>Embryophyta</taxon>
        <taxon>Tracheophyta</taxon>
        <taxon>Spermatophyta</taxon>
        <taxon>Magnoliopsida</taxon>
        <taxon>Liliopsida</taxon>
        <taxon>Poales</taxon>
        <taxon>Poaceae</taxon>
        <taxon>PACMAD clade</taxon>
        <taxon>Arundinoideae</taxon>
        <taxon>Arundineae</taxon>
        <taxon>Arundo</taxon>
    </lineage>
</organism>
<reference evidence="1" key="2">
    <citation type="journal article" date="2015" name="Data Brief">
        <title>Shoot transcriptome of the giant reed, Arundo donax.</title>
        <authorList>
            <person name="Barrero R.A."/>
            <person name="Guerrero F.D."/>
            <person name="Moolhuijzen P."/>
            <person name="Goolsby J.A."/>
            <person name="Tidwell J."/>
            <person name="Bellgard S.E."/>
            <person name="Bellgard M.I."/>
        </authorList>
    </citation>
    <scope>NUCLEOTIDE SEQUENCE</scope>
    <source>
        <tissue evidence="1">Shoot tissue taken approximately 20 cm above the soil surface</tissue>
    </source>
</reference>
<accession>A0A0A9B2H9</accession>
<name>A0A0A9B2H9_ARUDO</name>
<sequence>MYIFGVNSSTQN</sequence>
<protein>
    <submittedName>
        <fullName evidence="1">Uncharacterized protein</fullName>
    </submittedName>
</protein>
<dbReference type="EMBL" id="GBRH01240334">
    <property type="protein sequence ID" value="JAD57561.1"/>
    <property type="molecule type" value="Transcribed_RNA"/>
</dbReference>